<keyword evidence="2" id="KW-1185">Reference proteome</keyword>
<evidence type="ECO:0000313" key="2">
    <source>
        <dbReference type="Proteomes" id="UP000805193"/>
    </source>
</evidence>
<evidence type="ECO:0000313" key="1">
    <source>
        <dbReference type="EMBL" id="KAG0433347.1"/>
    </source>
</evidence>
<name>A0AC60QGM3_IXOPE</name>
<organism evidence="1 2">
    <name type="scientific">Ixodes persulcatus</name>
    <name type="common">Taiga tick</name>
    <dbReference type="NCBI Taxonomy" id="34615"/>
    <lineage>
        <taxon>Eukaryota</taxon>
        <taxon>Metazoa</taxon>
        <taxon>Ecdysozoa</taxon>
        <taxon>Arthropoda</taxon>
        <taxon>Chelicerata</taxon>
        <taxon>Arachnida</taxon>
        <taxon>Acari</taxon>
        <taxon>Parasitiformes</taxon>
        <taxon>Ixodida</taxon>
        <taxon>Ixodoidea</taxon>
        <taxon>Ixodidae</taxon>
        <taxon>Ixodinae</taxon>
        <taxon>Ixodes</taxon>
    </lineage>
</organism>
<proteinExistence type="predicted"/>
<comment type="caution">
    <text evidence="1">The sequence shown here is derived from an EMBL/GenBank/DDBJ whole genome shotgun (WGS) entry which is preliminary data.</text>
</comment>
<sequence length="129" mass="14781">MDGEHPERRAYHAKAQERPVATLDPRHVVYYTEAPRDDPHQGYCKACNTLATTQQVIWECPEPAAASFEALVYIPIADQPNIFEDWVIPQDKPPPTVRLVWNQLFSFFYVDGGPAELYPRWPSVTVNIL</sequence>
<protein>
    <submittedName>
        <fullName evidence="1">Uncharacterized protein</fullName>
    </submittedName>
</protein>
<dbReference type="EMBL" id="JABSTQ010009067">
    <property type="protein sequence ID" value="KAG0433347.1"/>
    <property type="molecule type" value="Genomic_DNA"/>
</dbReference>
<dbReference type="Proteomes" id="UP000805193">
    <property type="component" value="Unassembled WGS sequence"/>
</dbReference>
<gene>
    <name evidence="1" type="ORF">HPB47_020003</name>
</gene>
<reference evidence="1 2" key="1">
    <citation type="journal article" date="2020" name="Cell">
        <title>Large-Scale Comparative Analyses of Tick Genomes Elucidate Their Genetic Diversity and Vector Capacities.</title>
        <authorList>
            <consortium name="Tick Genome and Microbiome Consortium (TIGMIC)"/>
            <person name="Jia N."/>
            <person name="Wang J."/>
            <person name="Shi W."/>
            <person name="Du L."/>
            <person name="Sun Y."/>
            <person name="Zhan W."/>
            <person name="Jiang J.F."/>
            <person name="Wang Q."/>
            <person name="Zhang B."/>
            <person name="Ji P."/>
            <person name="Bell-Sakyi L."/>
            <person name="Cui X.M."/>
            <person name="Yuan T.T."/>
            <person name="Jiang B.G."/>
            <person name="Yang W.F."/>
            <person name="Lam T.T."/>
            <person name="Chang Q.C."/>
            <person name="Ding S.J."/>
            <person name="Wang X.J."/>
            <person name="Zhu J.G."/>
            <person name="Ruan X.D."/>
            <person name="Zhao L."/>
            <person name="Wei J.T."/>
            <person name="Ye R.Z."/>
            <person name="Que T.C."/>
            <person name="Du C.H."/>
            <person name="Zhou Y.H."/>
            <person name="Cheng J.X."/>
            <person name="Dai P.F."/>
            <person name="Guo W.B."/>
            <person name="Han X.H."/>
            <person name="Huang E.J."/>
            <person name="Li L.F."/>
            <person name="Wei W."/>
            <person name="Gao Y.C."/>
            <person name="Liu J.Z."/>
            <person name="Shao H.Z."/>
            <person name="Wang X."/>
            <person name="Wang C.C."/>
            <person name="Yang T.C."/>
            <person name="Huo Q.B."/>
            <person name="Li W."/>
            <person name="Chen H.Y."/>
            <person name="Chen S.E."/>
            <person name="Zhou L.G."/>
            <person name="Ni X.B."/>
            <person name="Tian J.H."/>
            <person name="Sheng Y."/>
            <person name="Liu T."/>
            <person name="Pan Y.S."/>
            <person name="Xia L.Y."/>
            <person name="Li J."/>
            <person name="Zhao F."/>
            <person name="Cao W.C."/>
        </authorList>
    </citation>
    <scope>NUCLEOTIDE SEQUENCE [LARGE SCALE GENOMIC DNA]</scope>
    <source>
        <strain evidence="1">Iper-2018</strain>
    </source>
</reference>
<accession>A0AC60QGM3</accession>